<evidence type="ECO:0000313" key="2">
    <source>
        <dbReference type="Proteomes" id="UP000784294"/>
    </source>
</evidence>
<proteinExistence type="predicted"/>
<dbReference type="EMBL" id="CAAALY010250968">
    <property type="protein sequence ID" value="VEL35911.1"/>
    <property type="molecule type" value="Genomic_DNA"/>
</dbReference>
<reference evidence="1" key="1">
    <citation type="submission" date="2018-11" db="EMBL/GenBank/DDBJ databases">
        <authorList>
            <consortium name="Pathogen Informatics"/>
        </authorList>
    </citation>
    <scope>NUCLEOTIDE SEQUENCE</scope>
</reference>
<evidence type="ECO:0000313" key="1">
    <source>
        <dbReference type="EMBL" id="VEL35911.1"/>
    </source>
</evidence>
<accession>A0A3S5C524</accession>
<keyword evidence="2" id="KW-1185">Reference proteome</keyword>
<comment type="caution">
    <text evidence="1">The sequence shown here is derived from an EMBL/GenBank/DDBJ whole genome shotgun (WGS) entry which is preliminary data.</text>
</comment>
<organism evidence="1 2">
    <name type="scientific">Protopolystoma xenopodis</name>
    <dbReference type="NCBI Taxonomy" id="117903"/>
    <lineage>
        <taxon>Eukaryota</taxon>
        <taxon>Metazoa</taxon>
        <taxon>Spiralia</taxon>
        <taxon>Lophotrochozoa</taxon>
        <taxon>Platyhelminthes</taxon>
        <taxon>Monogenea</taxon>
        <taxon>Polyopisthocotylea</taxon>
        <taxon>Polystomatidea</taxon>
        <taxon>Polystomatidae</taxon>
        <taxon>Protopolystoma</taxon>
    </lineage>
</organism>
<sequence>MVAYLGIDLVHMQGSFVSPATNILGCTNAFQLCKLSALAAPGFCRSLLTLMTGNSTFFVGANSERQGDLVERTESCVLCYCIHVDFPCQPIDLVLSQTFHLHLIRQHQ</sequence>
<dbReference type="AlphaFoldDB" id="A0A3S5C524"/>
<gene>
    <name evidence="1" type="ORF">PXEA_LOCUS29351</name>
</gene>
<protein>
    <submittedName>
        <fullName evidence="1">Uncharacterized protein</fullName>
    </submittedName>
</protein>
<name>A0A3S5C524_9PLAT</name>
<dbReference type="Proteomes" id="UP000784294">
    <property type="component" value="Unassembled WGS sequence"/>
</dbReference>